<evidence type="ECO:0000313" key="1">
    <source>
        <dbReference type="EMBL" id="PQQ17399.1"/>
    </source>
</evidence>
<organism evidence="1 2">
    <name type="scientific">Prunus yedoensis var. nudiflora</name>
    <dbReference type="NCBI Taxonomy" id="2094558"/>
    <lineage>
        <taxon>Eukaryota</taxon>
        <taxon>Viridiplantae</taxon>
        <taxon>Streptophyta</taxon>
        <taxon>Embryophyta</taxon>
        <taxon>Tracheophyta</taxon>
        <taxon>Spermatophyta</taxon>
        <taxon>Magnoliopsida</taxon>
        <taxon>eudicotyledons</taxon>
        <taxon>Gunneridae</taxon>
        <taxon>Pentapetalae</taxon>
        <taxon>rosids</taxon>
        <taxon>fabids</taxon>
        <taxon>Rosales</taxon>
        <taxon>Rosaceae</taxon>
        <taxon>Amygdaloideae</taxon>
        <taxon>Amygdaleae</taxon>
        <taxon>Prunus</taxon>
    </lineage>
</organism>
<dbReference type="OrthoDB" id="10472930at2759"/>
<name>A0A314ZDM0_PRUYE</name>
<accession>A0A314ZDM0</accession>
<dbReference type="AlphaFoldDB" id="A0A314ZDM0"/>
<reference evidence="1 2" key="1">
    <citation type="submission" date="2018-02" db="EMBL/GenBank/DDBJ databases">
        <title>Draft genome of wild Prunus yedoensis var. nudiflora.</title>
        <authorList>
            <person name="Baek S."/>
            <person name="Kim J.-H."/>
            <person name="Choi K."/>
            <person name="Kim G.-B."/>
            <person name="Cho A."/>
            <person name="Jang H."/>
            <person name="Shin C.-H."/>
            <person name="Yu H.-J."/>
            <person name="Mun J.-H."/>
        </authorList>
    </citation>
    <scope>NUCLEOTIDE SEQUENCE [LARGE SCALE GENOMIC DNA]</scope>
    <source>
        <strain evidence="2">cv. Jeju island</strain>
        <tissue evidence="1">Leaf</tissue>
    </source>
</reference>
<dbReference type="Proteomes" id="UP000250321">
    <property type="component" value="Unassembled WGS sequence"/>
</dbReference>
<keyword evidence="2" id="KW-1185">Reference proteome</keyword>
<dbReference type="EMBL" id="PJQY01000153">
    <property type="protein sequence ID" value="PQQ17399.1"/>
    <property type="molecule type" value="Genomic_DNA"/>
</dbReference>
<evidence type="ECO:0000313" key="2">
    <source>
        <dbReference type="Proteomes" id="UP000250321"/>
    </source>
</evidence>
<protein>
    <submittedName>
        <fullName evidence="1">Uncharacterized protein</fullName>
    </submittedName>
</protein>
<sequence length="233" mass="26556">MGDWNKSQPSASADLLPYALPLDRNVNLSRYIETFTSRNHEVLYDVQEVEKSMRQLCERIEMEIPLGEVGKISEMNKSLAVLSAQQMQLVDLKRSMSEQFRLIQSMLVQIQQADNPYPSSTEAASVYLFASYFEIQGESNAIYEVKFKYGAPVVGRVDRFCEREKNQVVGLVAARIRSNLYVLAQDCGFIIDTKTMSRCSSFTPPIKHKRSPLVVSAYDKLYCLACPWIFPQI</sequence>
<proteinExistence type="predicted"/>
<gene>
    <name evidence="1" type="ORF">Pyn_06731</name>
</gene>
<comment type="caution">
    <text evidence="1">The sequence shown here is derived from an EMBL/GenBank/DDBJ whole genome shotgun (WGS) entry which is preliminary data.</text>
</comment>